<organism evidence="2">
    <name type="scientific">Rhizobium rhizogenes</name>
    <name type="common">Agrobacterium rhizogenes</name>
    <dbReference type="NCBI Taxonomy" id="359"/>
    <lineage>
        <taxon>Bacteria</taxon>
        <taxon>Pseudomonadati</taxon>
        <taxon>Pseudomonadota</taxon>
        <taxon>Alphaproteobacteria</taxon>
        <taxon>Hyphomicrobiales</taxon>
        <taxon>Rhizobiaceae</taxon>
        <taxon>Rhizobium/Agrobacterium group</taxon>
        <taxon>Rhizobium</taxon>
    </lineage>
</organism>
<reference evidence="2" key="1">
    <citation type="submission" date="2018-12" db="EMBL/GenBank/DDBJ databases">
        <title>Three Rhizobium rhizogenes strains isolated from the same crown gall tumor carry diverse plasmids.</title>
        <authorList>
            <person name="Pulawska J."/>
            <person name="Kuzmanovic N."/>
        </authorList>
    </citation>
    <scope>NUCLEOTIDE SEQUENCE</scope>
    <source>
        <strain evidence="2">C6.5</strain>
        <plasmid evidence="2">pC6.5d</plasmid>
    </source>
</reference>
<name>A0A7S5DSB0_RHIRH</name>
<keyword evidence="1" id="KW-0732">Signal</keyword>
<feature type="chain" id="PRO_5030974023" evidence="1">
    <location>
        <begin position="28"/>
        <end position="174"/>
    </location>
</feature>
<geneLocation type="plasmid" evidence="2">
    <name>pC6.5d</name>
</geneLocation>
<dbReference type="InterPro" id="IPR010642">
    <property type="entry name" value="Invasion_prot_B"/>
</dbReference>
<evidence type="ECO:0000313" key="2">
    <source>
        <dbReference type="EMBL" id="QCL10570.1"/>
    </source>
</evidence>
<keyword evidence="2" id="KW-0614">Plasmid</keyword>
<evidence type="ECO:0000256" key="1">
    <source>
        <dbReference type="SAM" id="SignalP"/>
    </source>
</evidence>
<accession>A0A7S5DSB0</accession>
<dbReference type="Pfam" id="PF06776">
    <property type="entry name" value="IalB"/>
    <property type="match status" value="1"/>
</dbReference>
<dbReference type="EMBL" id="MK318989">
    <property type="protein sequence ID" value="QCL10570.1"/>
    <property type="molecule type" value="Genomic_DNA"/>
</dbReference>
<proteinExistence type="predicted"/>
<dbReference type="Gene3D" id="2.60.40.1880">
    <property type="entry name" value="Invasion associated locus B (IalB) protein"/>
    <property type="match status" value="1"/>
</dbReference>
<protein>
    <submittedName>
        <fullName evidence="2">Uncharacterized protein</fullName>
    </submittedName>
</protein>
<feature type="signal peptide" evidence="1">
    <location>
        <begin position="1"/>
        <end position="27"/>
    </location>
</feature>
<sequence length="174" mass="18738">MKQRWQETMFVKNLVAALAFISFGAGAAHADAPVRMQQFDAWGAYSYKSGGSVSCYALSTPIAQAPSNVDHGDNFLIVAHPSAGDNYVPEVAAGYDLKQGQTMTAMIGDKTYAMFTKDRHGWVQDENQQPAMVQAMKSGAKLELHATSKRGTATSYSYSLSGITGALKRISTCN</sequence>
<gene>
    <name evidence="2" type="ORF">pC6.5d_677</name>
</gene>
<dbReference type="InterPro" id="IPR038696">
    <property type="entry name" value="IalB_sf"/>
</dbReference>
<dbReference type="AlphaFoldDB" id="A0A7S5DSB0"/>